<dbReference type="InterPro" id="IPR036922">
    <property type="entry name" value="Rieske_2Fe-2S_sf"/>
</dbReference>
<dbReference type="PhylomeDB" id="A7IKM8"/>
<sequence length="131" mass="13970">MVRNLRVAGQTLVSAKAIPMAFTSVCPTSAVSEGAMGLFQVGRKSVLLVWPTGGELKAYRGRCPHADMPLTDATFNGQTVTCPIHVWGFDATSGKCVTHLVRNALHPYEVRVEGDEILVDVGPVKPARAPA</sequence>
<reference evidence="8 9" key="1">
    <citation type="submission" date="2007-07" db="EMBL/GenBank/DDBJ databases">
        <title>Complete sequence of chromosome of Xanthobacter autotrophicus Py2.</title>
        <authorList>
            <consortium name="US DOE Joint Genome Institute"/>
            <person name="Copeland A."/>
            <person name="Lucas S."/>
            <person name="Lapidus A."/>
            <person name="Barry K."/>
            <person name="Glavina del Rio T."/>
            <person name="Hammon N."/>
            <person name="Israni S."/>
            <person name="Dalin E."/>
            <person name="Tice H."/>
            <person name="Pitluck S."/>
            <person name="Sims D."/>
            <person name="Brettin T."/>
            <person name="Bruce D."/>
            <person name="Detter J.C."/>
            <person name="Han C."/>
            <person name="Tapia R."/>
            <person name="Brainard J."/>
            <person name="Schmutz J."/>
            <person name="Larimer F."/>
            <person name="Land M."/>
            <person name="Hauser L."/>
            <person name="Kyrpides N."/>
            <person name="Kim E."/>
            <person name="Ensigns S.A."/>
            <person name="Richardson P."/>
        </authorList>
    </citation>
    <scope>NUCLEOTIDE SEQUENCE [LARGE SCALE GENOMIC DNA]</scope>
    <source>
        <strain evidence="9">ATCC BAA-1158 / Py2</strain>
    </source>
</reference>
<evidence type="ECO:0000259" key="7">
    <source>
        <dbReference type="PROSITE" id="PS51296"/>
    </source>
</evidence>
<feature type="domain" description="Rieske" evidence="7">
    <location>
        <begin position="23"/>
        <end position="119"/>
    </location>
</feature>
<keyword evidence="3" id="KW-0408">Iron</keyword>
<evidence type="ECO:0000313" key="9">
    <source>
        <dbReference type="Proteomes" id="UP000002417"/>
    </source>
</evidence>
<organism evidence="8 9">
    <name type="scientific">Xanthobacter autotrophicus (strain ATCC BAA-1158 / Py2)</name>
    <dbReference type="NCBI Taxonomy" id="78245"/>
    <lineage>
        <taxon>Bacteria</taxon>
        <taxon>Pseudomonadati</taxon>
        <taxon>Pseudomonadota</taxon>
        <taxon>Alphaproteobacteria</taxon>
        <taxon>Hyphomicrobiales</taxon>
        <taxon>Xanthobacteraceae</taxon>
        <taxon>Xanthobacter</taxon>
    </lineage>
</organism>
<dbReference type="EMBL" id="CP000781">
    <property type="protein sequence ID" value="ABS68571.1"/>
    <property type="molecule type" value="Genomic_DNA"/>
</dbReference>
<evidence type="ECO:0000256" key="6">
    <source>
        <dbReference type="ARBA" id="ARBA00038001"/>
    </source>
</evidence>
<dbReference type="GO" id="GO:0051537">
    <property type="term" value="F:2 iron, 2 sulfur cluster binding"/>
    <property type="evidence" value="ECO:0007669"/>
    <property type="project" value="UniProtKB-KW"/>
</dbReference>
<dbReference type="Gene3D" id="2.102.10.10">
    <property type="entry name" value="Rieske [2Fe-2S] iron-sulphur domain"/>
    <property type="match status" value="1"/>
</dbReference>
<dbReference type="Pfam" id="PF00355">
    <property type="entry name" value="Rieske"/>
    <property type="match status" value="1"/>
</dbReference>
<dbReference type="PANTHER" id="PTHR21496">
    <property type="entry name" value="FERREDOXIN-RELATED"/>
    <property type="match status" value="1"/>
</dbReference>
<gene>
    <name evidence="8" type="ordered locus">Xaut_3342</name>
</gene>
<dbReference type="Proteomes" id="UP000002417">
    <property type="component" value="Chromosome"/>
</dbReference>
<comment type="similarity">
    <text evidence="6">Belongs to the bacterial ring-hydroxylating dioxygenase ferredoxin component family.</text>
</comment>
<dbReference type="GO" id="GO:0046872">
    <property type="term" value="F:metal ion binding"/>
    <property type="evidence" value="ECO:0007669"/>
    <property type="project" value="UniProtKB-KW"/>
</dbReference>
<dbReference type="SUPFAM" id="SSF50022">
    <property type="entry name" value="ISP domain"/>
    <property type="match status" value="1"/>
</dbReference>
<proteinExistence type="inferred from homology"/>
<name>A7IKM8_XANP2</name>
<evidence type="ECO:0000256" key="3">
    <source>
        <dbReference type="ARBA" id="ARBA00023004"/>
    </source>
</evidence>
<accession>A7IKM8</accession>
<dbReference type="PROSITE" id="PS51296">
    <property type="entry name" value="RIESKE"/>
    <property type="match status" value="1"/>
</dbReference>
<dbReference type="AlphaFoldDB" id="A7IKM8"/>
<evidence type="ECO:0000256" key="5">
    <source>
        <dbReference type="ARBA" id="ARBA00034078"/>
    </source>
</evidence>
<evidence type="ECO:0000313" key="8">
    <source>
        <dbReference type="EMBL" id="ABS68571.1"/>
    </source>
</evidence>
<keyword evidence="1" id="KW-0001">2Fe-2S</keyword>
<keyword evidence="2" id="KW-0479">Metal-binding</keyword>
<evidence type="ECO:0000256" key="1">
    <source>
        <dbReference type="ARBA" id="ARBA00022714"/>
    </source>
</evidence>
<dbReference type="InterPro" id="IPR017941">
    <property type="entry name" value="Rieske_2Fe-2S"/>
</dbReference>
<protein>
    <submittedName>
        <fullName evidence="8">Rieske (2Fe-2S) domain protein</fullName>
    </submittedName>
</protein>
<keyword evidence="9" id="KW-1185">Reference proteome</keyword>
<comment type="cofactor">
    <cofactor evidence="5">
        <name>[2Fe-2S] cluster</name>
        <dbReference type="ChEBI" id="CHEBI:190135"/>
    </cofactor>
</comment>
<dbReference type="KEGG" id="xau:Xaut_3342"/>
<keyword evidence="4" id="KW-0411">Iron-sulfur</keyword>
<dbReference type="PANTHER" id="PTHR21496:SF0">
    <property type="entry name" value="RIESKE DOMAIN-CONTAINING PROTEIN"/>
    <property type="match status" value="1"/>
</dbReference>
<evidence type="ECO:0000256" key="4">
    <source>
        <dbReference type="ARBA" id="ARBA00023014"/>
    </source>
</evidence>
<dbReference type="eggNOG" id="COG2146">
    <property type="taxonomic scope" value="Bacteria"/>
</dbReference>
<dbReference type="STRING" id="78245.Xaut_3342"/>
<dbReference type="HOGENOM" id="CLU_055690_5_0_5"/>
<evidence type="ECO:0000256" key="2">
    <source>
        <dbReference type="ARBA" id="ARBA00022723"/>
    </source>
</evidence>